<evidence type="ECO:0000313" key="3">
    <source>
        <dbReference type="Proteomes" id="UP000022910"/>
    </source>
</evidence>
<protein>
    <submittedName>
        <fullName evidence="2">Uncharacterized protein</fullName>
    </submittedName>
</protein>
<comment type="caution">
    <text evidence="2">The sequence shown here is derived from an EMBL/GenBank/DDBJ whole genome shotgun (WGS) entry which is preliminary data.</text>
</comment>
<dbReference type="AlphaFoldDB" id="A0A015KMJ8"/>
<dbReference type="HOGENOM" id="CLU_2050925_0_0_1"/>
<dbReference type="Proteomes" id="UP000022910">
    <property type="component" value="Unassembled WGS sequence"/>
</dbReference>
<feature type="compositionally biased region" description="Polar residues" evidence="1">
    <location>
        <begin position="81"/>
        <end position="109"/>
    </location>
</feature>
<keyword evidence="3" id="KW-1185">Reference proteome</keyword>
<name>A0A015KMJ8_RHIIW</name>
<feature type="region of interest" description="Disordered" evidence="1">
    <location>
        <begin position="60"/>
        <end position="120"/>
    </location>
</feature>
<feature type="compositionally biased region" description="Polar residues" evidence="1">
    <location>
        <begin position="62"/>
        <end position="75"/>
    </location>
</feature>
<dbReference type="OrthoDB" id="2346815at2759"/>
<evidence type="ECO:0000256" key="1">
    <source>
        <dbReference type="SAM" id="MobiDB-lite"/>
    </source>
</evidence>
<organism evidence="2 3">
    <name type="scientific">Rhizophagus irregularis (strain DAOM 197198w)</name>
    <name type="common">Glomus intraradices</name>
    <dbReference type="NCBI Taxonomy" id="1432141"/>
    <lineage>
        <taxon>Eukaryota</taxon>
        <taxon>Fungi</taxon>
        <taxon>Fungi incertae sedis</taxon>
        <taxon>Mucoromycota</taxon>
        <taxon>Glomeromycotina</taxon>
        <taxon>Glomeromycetes</taxon>
        <taxon>Glomerales</taxon>
        <taxon>Glomeraceae</taxon>
        <taxon>Rhizophagus</taxon>
    </lineage>
</organism>
<feature type="region of interest" description="Disordered" evidence="1">
    <location>
        <begin position="1"/>
        <end position="38"/>
    </location>
</feature>
<feature type="compositionally biased region" description="Basic residues" evidence="1">
    <location>
        <begin position="111"/>
        <end position="120"/>
    </location>
</feature>
<sequence length="120" mass="13427">MNGHNKRSNTDKNDLRPNNIDKGQLPEQNTNTTMTTNITSRLPLITQIQSNTLNIRDAIGSSDLSVKKSQNSNRTLRVRTSRSNTQADLNNKTINPPTKQLPSAKSNGMRSFKHINKLKS</sequence>
<reference evidence="2 3" key="1">
    <citation type="submission" date="2014-02" db="EMBL/GenBank/DDBJ databases">
        <title>Single nucleus genome sequencing reveals high similarity among nuclei of an endomycorrhizal fungus.</title>
        <authorList>
            <person name="Lin K."/>
            <person name="Geurts R."/>
            <person name="Zhang Z."/>
            <person name="Limpens E."/>
            <person name="Saunders D.G."/>
            <person name="Mu D."/>
            <person name="Pang E."/>
            <person name="Cao H."/>
            <person name="Cha H."/>
            <person name="Lin T."/>
            <person name="Zhou Q."/>
            <person name="Shang Y."/>
            <person name="Li Y."/>
            <person name="Ivanov S."/>
            <person name="Sharma T."/>
            <person name="Velzen R.V."/>
            <person name="Ruijter N.D."/>
            <person name="Aanen D.K."/>
            <person name="Win J."/>
            <person name="Kamoun S."/>
            <person name="Bisseling T."/>
            <person name="Huang S."/>
        </authorList>
    </citation>
    <scope>NUCLEOTIDE SEQUENCE [LARGE SCALE GENOMIC DNA]</scope>
    <source>
        <strain evidence="3">DAOM197198w</strain>
    </source>
</reference>
<accession>A0A015KMJ8</accession>
<feature type="compositionally biased region" description="Low complexity" evidence="1">
    <location>
        <begin position="29"/>
        <end position="38"/>
    </location>
</feature>
<evidence type="ECO:0000313" key="2">
    <source>
        <dbReference type="EMBL" id="EXX68729.1"/>
    </source>
</evidence>
<proteinExistence type="predicted"/>
<gene>
    <name evidence="2" type="ORF">RirG_102540</name>
</gene>
<dbReference type="EMBL" id="JEMT01017198">
    <property type="protein sequence ID" value="EXX68729.1"/>
    <property type="molecule type" value="Genomic_DNA"/>
</dbReference>